<evidence type="ECO:0000256" key="2">
    <source>
        <dbReference type="ARBA" id="ARBA00022741"/>
    </source>
</evidence>
<dbReference type="PANTHER" id="PTHR23407">
    <property type="entry name" value="ATPASE INHIBITOR/5-FORMYLTETRAHYDROFOLATE CYCLO-LIGASE"/>
    <property type="match status" value="1"/>
</dbReference>
<feature type="non-terminal residue" evidence="7">
    <location>
        <position position="183"/>
    </location>
</feature>
<sequence length="183" mass="20304">MPANEIVTTQILEHSFLDGKKVFVPCIYKRSKPEPGIPTSIMDMLELKSLDDFRALKPDNWGIPTIPKDSIPHRKNCFGVSGLSEEHPDEKADDAGLDLLVMPGMGFDLSFGRLGHGKGYYDYFLQRYAEHSQKGLVSKGMPFLAALSLNEQILGQDEQVPMGPTDWRVDALIQGDGTVLRAD</sequence>
<evidence type="ECO:0000313" key="8">
    <source>
        <dbReference type="Proteomes" id="UP000504638"/>
    </source>
</evidence>
<dbReference type="Gene3D" id="3.40.50.10420">
    <property type="entry name" value="NagB/RpiA/CoA transferase-like"/>
    <property type="match status" value="1"/>
</dbReference>
<dbReference type="GO" id="GO:0030272">
    <property type="term" value="F:5-formyltetrahydrofolate cyclo-ligase activity"/>
    <property type="evidence" value="ECO:0007669"/>
    <property type="project" value="UniProtKB-EC"/>
</dbReference>
<evidence type="ECO:0000256" key="6">
    <source>
        <dbReference type="PIRSR" id="PIRSR006806-1"/>
    </source>
</evidence>
<dbReference type="InterPro" id="IPR037171">
    <property type="entry name" value="NagB/RpiA_transferase-like"/>
</dbReference>
<dbReference type="GO" id="GO:0005524">
    <property type="term" value="F:ATP binding"/>
    <property type="evidence" value="ECO:0007669"/>
    <property type="project" value="UniProtKB-KW"/>
</dbReference>
<evidence type="ECO:0000313" key="7">
    <source>
        <dbReference type="EMBL" id="KAF1813337.1"/>
    </source>
</evidence>
<feature type="binding site" evidence="6">
    <location>
        <begin position="113"/>
        <end position="121"/>
    </location>
    <ligand>
        <name>ATP</name>
        <dbReference type="ChEBI" id="CHEBI:30616"/>
    </ligand>
</feature>
<dbReference type="PANTHER" id="PTHR23407:SF1">
    <property type="entry name" value="5-FORMYLTETRAHYDROFOLATE CYCLO-LIGASE"/>
    <property type="match status" value="1"/>
</dbReference>
<evidence type="ECO:0000256" key="1">
    <source>
        <dbReference type="ARBA" id="ARBA00010638"/>
    </source>
</evidence>
<dbReference type="GO" id="GO:0035999">
    <property type="term" value="P:tetrahydrofolate interconversion"/>
    <property type="evidence" value="ECO:0007669"/>
    <property type="project" value="TreeGrafter"/>
</dbReference>
<organism evidence="7">
    <name type="scientific">Eremomyces bilateralis CBS 781.70</name>
    <dbReference type="NCBI Taxonomy" id="1392243"/>
    <lineage>
        <taxon>Eukaryota</taxon>
        <taxon>Fungi</taxon>
        <taxon>Dikarya</taxon>
        <taxon>Ascomycota</taxon>
        <taxon>Pezizomycotina</taxon>
        <taxon>Dothideomycetes</taxon>
        <taxon>Dothideomycetes incertae sedis</taxon>
        <taxon>Eremomycetales</taxon>
        <taxon>Eremomycetaceae</taxon>
        <taxon>Eremomyces</taxon>
    </lineage>
</organism>
<dbReference type="GeneID" id="54419852"/>
<dbReference type="SUPFAM" id="SSF100950">
    <property type="entry name" value="NagB/RpiA/CoA transferase-like"/>
    <property type="match status" value="1"/>
</dbReference>
<evidence type="ECO:0000313" key="9">
    <source>
        <dbReference type="RefSeq" id="XP_033534968.1"/>
    </source>
</evidence>
<proteinExistence type="inferred from homology"/>
<name>A0A6G1G5J4_9PEZI</name>
<keyword evidence="2 6" id="KW-0547">Nucleotide-binding</keyword>
<evidence type="ECO:0000256" key="5">
    <source>
        <dbReference type="ARBA" id="ARBA00038966"/>
    </source>
</evidence>
<dbReference type="InterPro" id="IPR024185">
    <property type="entry name" value="FTHF_cligase-like_sf"/>
</dbReference>
<dbReference type="Pfam" id="PF01812">
    <property type="entry name" value="5-FTHF_cyc-lig"/>
    <property type="match status" value="1"/>
</dbReference>
<dbReference type="EC" id="6.3.3.2" evidence="5"/>
<keyword evidence="3 6" id="KW-0067">ATP-binding</keyword>
<evidence type="ECO:0000256" key="4">
    <source>
        <dbReference type="ARBA" id="ARBA00036539"/>
    </source>
</evidence>
<reference evidence="9" key="3">
    <citation type="submission" date="2025-04" db="UniProtKB">
        <authorList>
            <consortium name="RefSeq"/>
        </authorList>
    </citation>
    <scope>IDENTIFICATION</scope>
    <source>
        <strain evidence="9">CBS 781.70</strain>
    </source>
</reference>
<dbReference type="InterPro" id="IPR002698">
    <property type="entry name" value="FTHF_cligase"/>
</dbReference>
<dbReference type="RefSeq" id="XP_033534968.1">
    <property type="nucleotide sequence ID" value="XM_033679282.1"/>
</dbReference>
<dbReference type="GO" id="GO:0005739">
    <property type="term" value="C:mitochondrion"/>
    <property type="evidence" value="ECO:0007669"/>
    <property type="project" value="TreeGrafter"/>
</dbReference>
<dbReference type="PIRSF" id="PIRSF006806">
    <property type="entry name" value="FTHF_cligase"/>
    <property type="match status" value="1"/>
</dbReference>
<comment type="similarity">
    <text evidence="1">Belongs to the 5-formyltetrahydrofolate cyclo-ligase family.</text>
</comment>
<evidence type="ECO:0000256" key="3">
    <source>
        <dbReference type="ARBA" id="ARBA00022840"/>
    </source>
</evidence>
<dbReference type="Proteomes" id="UP000504638">
    <property type="component" value="Unplaced"/>
</dbReference>
<dbReference type="GO" id="GO:0009396">
    <property type="term" value="P:folic acid-containing compound biosynthetic process"/>
    <property type="evidence" value="ECO:0007669"/>
    <property type="project" value="TreeGrafter"/>
</dbReference>
<accession>A0A6G1G5J4</accession>
<keyword evidence="8" id="KW-1185">Reference proteome</keyword>
<comment type="catalytic activity">
    <reaction evidence="4">
        <text>(6S)-5-formyl-5,6,7,8-tetrahydrofolate + ATP = (6R)-5,10-methenyltetrahydrofolate + ADP + phosphate</text>
        <dbReference type="Rhea" id="RHEA:10488"/>
        <dbReference type="ChEBI" id="CHEBI:30616"/>
        <dbReference type="ChEBI" id="CHEBI:43474"/>
        <dbReference type="ChEBI" id="CHEBI:57455"/>
        <dbReference type="ChEBI" id="CHEBI:57457"/>
        <dbReference type="ChEBI" id="CHEBI:456216"/>
        <dbReference type="EC" id="6.3.3.2"/>
    </reaction>
</comment>
<reference evidence="7 9" key="1">
    <citation type="submission" date="2020-01" db="EMBL/GenBank/DDBJ databases">
        <authorList>
            <consortium name="DOE Joint Genome Institute"/>
            <person name="Haridas S."/>
            <person name="Albert R."/>
            <person name="Binder M."/>
            <person name="Bloem J."/>
            <person name="Labutti K."/>
            <person name="Salamov A."/>
            <person name="Andreopoulos B."/>
            <person name="Baker S.E."/>
            <person name="Barry K."/>
            <person name="Bills G."/>
            <person name="Bluhm B.H."/>
            <person name="Cannon C."/>
            <person name="Castanera R."/>
            <person name="Culley D.E."/>
            <person name="Daum C."/>
            <person name="Ezra D."/>
            <person name="Gonzalez J.B."/>
            <person name="Henrissat B."/>
            <person name="Kuo A."/>
            <person name="Liang C."/>
            <person name="Lipzen A."/>
            <person name="Lutzoni F."/>
            <person name="Magnuson J."/>
            <person name="Mondo S."/>
            <person name="Nolan M."/>
            <person name="Ohm R."/>
            <person name="Pangilinan J."/>
            <person name="Park H.-J."/>
            <person name="Ramirez L."/>
            <person name="Alfaro M."/>
            <person name="Sun H."/>
            <person name="Tritt A."/>
            <person name="Yoshinaga Y."/>
            <person name="Zwiers L.-H."/>
            <person name="Turgeon B.G."/>
            <person name="Goodwin S.B."/>
            <person name="Spatafora J.W."/>
            <person name="Crous P.W."/>
            <person name="Grigoriev I.V."/>
        </authorList>
    </citation>
    <scope>NUCLEOTIDE SEQUENCE</scope>
    <source>
        <strain evidence="7 9">CBS 781.70</strain>
    </source>
</reference>
<keyword evidence="7" id="KW-0436">Ligase</keyword>
<dbReference type="OrthoDB" id="2015992at2759"/>
<dbReference type="AlphaFoldDB" id="A0A6G1G5J4"/>
<gene>
    <name evidence="7 9" type="ORF">P152DRAFT_457694</name>
</gene>
<dbReference type="EMBL" id="ML975155">
    <property type="protein sequence ID" value="KAF1813337.1"/>
    <property type="molecule type" value="Genomic_DNA"/>
</dbReference>
<protein>
    <recommendedName>
        <fullName evidence="5">5-formyltetrahydrofolate cyclo-ligase</fullName>
        <ecNumber evidence="5">6.3.3.2</ecNumber>
    </recommendedName>
</protein>
<reference evidence="9" key="2">
    <citation type="submission" date="2020-04" db="EMBL/GenBank/DDBJ databases">
        <authorList>
            <consortium name="NCBI Genome Project"/>
        </authorList>
    </citation>
    <scope>NUCLEOTIDE SEQUENCE</scope>
    <source>
        <strain evidence="9">CBS 781.70</strain>
    </source>
</reference>